<sequence>MNIVLLGGNGYLGRNFTEKIIETNPEIEVLVLSRSGNNRLVKSQIKNIAVDVNDYESVKLALPDHIDYIVNFIGRPEKDLIILRDINMVPVELMKRLAEEKQVKAMGMIGGLLGPKPFLKIKAEAINLLKTSSIPLAYVEPTLIYGNGRQDSMTKMVPILKFFGIFAKNMKPVDVNDVVNNIAVQLFKY</sequence>
<organism evidence="2 3">
    <name type="scientific">Paucilactobacillus oligofermentans DSM 15707 = LMG 22743</name>
    <dbReference type="NCBI Taxonomy" id="1423778"/>
    <lineage>
        <taxon>Bacteria</taxon>
        <taxon>Bacillati</taxon>
        <taxon>Bacillota</taxon>
        <taxon>Bacilli</taxon>
        <taxon>Lactobacillales</taxon>
        <taxon>Lactobacillaceae</taxon>
        <taxon>Paucilactobacillus</taxon>
    </lineage>
</organism>
<dbReference type="STRING" id="1423778.FC70_GL001253"/>
<evidence type="ECO:0000313" key="3">
    <source>
        <dbReference type="Proteomes" id="UP000051697"/>
    </source>
</evidence>
<name>A0A0R1RNC5_9LACO</name>
<gene>
    <name evidence="2" type="ORF">FC70_GL001253</name>
</gene>
<dbReference type="AlphaFoldDB" id="A0A0R1RNC5"/>
<proteinExistence type="predicted"/>
<feature type="domain" description="NAD-dependent epimerase/dehydratase" evidence="1">
    <location>
        <begin position="3"/>
        <end position="98"/>
    </location>
</feature>
<dbReference type="KEGG" id="lol:LACOL_0053"/>
<evidence type="ECO:0000259" key="1">
    <source>
        <dbReference type="Pfam" id="PF01370"/>
    </source>
</evidence>
<dbReference type="InterPro" id="IPR036291">
    <property type="entry name" value="NAD(P)-bd_dom_sf"/>
</dbReference>
<dbReference type="EMBL" id="AZFE01000031">
    <property type="protein sequence ID" value="KRL55650.1"/>
    <property type="molecule type" value="Genomic_DNA"/>
</dbReference>
<comment type="caution">
    <text evidence="2">The sequence shown here is derived from an EMBL/GenBank/DDBJ whole genome shotgun (WGS) entry which is preliminary data.</text>
</comment>
<dbReference type="SUPFAM" id="SSF51735">
    <property type="entry name" value="NAD(P)-binding Rossmann-fold domains"/>
    <property type="match status" value="1"/>
</dbReference>
<dbReference type="RefSeq" id="WP_057890180.1">
    <property type="nucleotide sequence ID" value="NZ_AZFE01000031.1"/>
</dbReference>
<reference evidence="2 3" key="1">
    <citation type="journal article" date="2015" name="Genome Announc.">
        <title>Expanding the biotechnology potential of lactobacilli through comparative genomics of 213 strains and associated genera.</title>
        <authorList>
            <person name="Sun Z."/>
            <person name="Harris H.M."/>
            <person name="McCann A."/>
            <person name="Guo C."/>
            <person name="Argimon S."/>
            <person name="Zhang W."/>
            <person name="Yang X."/>
            <person name="Jeffery I.B."/>
            <person name="Cooney J.C."/>
            <person name="Kagawa T.F."/>
            <person name="Liu W."/>
            <person name="Song Y."/>
            <person name="Salvetti E."/>
            <person name="Wrobel A."/>
            <person name="Rasinkangas P."/>
            <person name="Parkhill J."/>
            <person name="Rea M.C."/>
            <person name="O'Sullivan O."/>
            <person name="Ritari J."/>
            <person name="Douillard F.P."/>
            <person name="Paul Ross R."/>
            <person name="Yang R."/>
            <person name="Briner A.E."/>
            <person name="Felis G.E."/>
            <person name="de Vos W.M."/>
            <person name="Barrangou R."/>
            <person name="Klaenhammer T.R."/>
            <person name="Caufield P.W."/>
            <person name="Cui Y."/>
            <person name="Zhang H."/>
            <person name="O'Toole P.W."/>
        </authorList>
    </citation>
    <scope>NUCLEOTIDE SEQUENCE [LARGE SCALE GENOMIC DNA]</scope>
    <source>
        <strain evidence="2 3">DSM 15707</strain>
    </source>
</reference>
<evidence type="ECO:0000313" key="2">
    <source>
        <dbReference type="EMBL" id="KRL55650.1"/>
    </source>
</evidence>
<dbReference type="Gene3D" id="3.40.50.720">
    <property type="entry name" value="NAD(P)-binding Rossmann-like Domain"/>
    <property type="match status" value="1"/>
</dbReference>
<dbReference type="PATRIC" id="fig|1423778.4.peg.1287"/>
<keyword evidence="3" id="KW-1185">Reference proteome</keyword>
<dbReference type="Pfam" id="PF01370">
    <property type="entry name" value="Epimerase"/>
    <property type="match status" value="1"/>
</dbReference>
<dbReference type="InterPro" id="IPR001509">
    <property type="entry name" value="Epimerase_deHydtase"/>
</dbReference>
<accession>A0A0R1RNC5</accession>
<dbReference type="Proteomes" id="UP000051697">
    <property type="component" value="Unassembled WGS sequence"/>
</dbReference>
<dbReference type="OrthoDB" id="5292533at2"/>
<protein>
    <recommendedName>
        <fullName evidence="1">NAD-dependent epimerase/dehydratase domain-containing protein</fullName>
    </recommendedName>
</protein>